<dbReference type="InterPro" id="IPR001789">
    <property type="entry name" value="Sig_transdc_resp-reg_receiver"/>
</dbReference>
<dbReference type="SMART" id="SM00448">
    <property type="entry name" value="REC"/>
    <property type="match status" value="1"/>
</dbReference>
<dbReference type="PROSITE" id="PS00622">
    <property type="entry name" value="HTH_LUXR_1"/>
    <property type="match status" value="1"/>
</dbReference>
<evidence type="ECO:0000256" key="1">
    <source>
        <dbReference type="ARBA" id="ARBA00022553"/>
    </source>
</evidence>
<evidence type="ECO:0000259" key="5">
    <source>
        <dbReference type="PROSITE" id="PS50110"/>
    </source>
</evidence>
<dbReference type="GO" id="GO:0006355">
    <property type="term" value="P:regulation of DNA-templated transcription"/>
    <property type="evidence" value="ECO:0007669"/>
    <property type="project" value="InterPro"/>
</dbReference>
<evidence type="ECO:0000256" key="3">
    <source>
        <dbReference type="PROSITE-ProRule" id="PRU00169"/>
    </source>
</evidence>
<comment type="caution">
    <text evidence="6">The sequence shown here is derived from an EMBL/GenBank/DDBJ whole genome shotgun (WGS) entry which is preliminary data.</text>
</comment>
<dbReference type="Proteomes" id="UP000236725">
    <property type="component" value="Unassembled WGS sequence"/>
</dbReference>
<dbReference type="Pfam" id="PF00072">
    <property type="entry name" value="Response_reg"/>
    <property type="match status" value="1"/>
</dbReference>
<keyword evidence="7" id="KW-1185">Reference proteome</keyword>
<evidence type="ECO:0000259" key="4">
    <source>
        <dbReference type="PROSITE" id="PS50043"/>
    </source>
</evidence>
<dbReference type="GO" id="GO:0003677">
    <property type="term" value="F:DNA binding"/>
    <property type="evidence" value="ECO:0007669"/>
    <property type="project" value="UniProtKB-KW"/>
</dbReference>
<dbReference type="GO" id="GO:0000160">
    <property type="term" value="P:phosphorelay signal transduction system"/>
    <property type="evidence" value="ECO:0007669"/>
    <property type="project" value="InterPro"/>
</dbReference>
<dbReference type="InterPro" id="IPR039420">
    <property type="entry name" value="WalR-like"/>
</dbReference>
<dbReference type="EMBL" id="FNVS01000018">
    <property type="protein sequence ID" value="SEG17816.1"/>
    <property type="molecule type" value="Genomic_DNA"/>
</dbReference>
<dbReference type="SUPFAM" id="SSF46894">
    <property type="entry name" value="C-terminal effector domain of the bipartite response regulators"/>
    <property type="match status" value="1"/>
</dbReference>
<dbReference type="PANTHER" id="PTHR43214:SF43">
    <property type="entry name" value="TWO-COMPONENT RESPONSE REGULATOR"/>
    <property type="match status" value="1"/>
</dbReference>
<dbReference type="PROSITE" id="PS50110">
    <property type="entry name" value="RESPONSE_REGULATORY"/>
    <property type="match status" value="1"/>
</dbReference>
<dbReference type="InterPro" id="IPR058245">
    <property type="entry name" value="NreC/VraR/RcsB-like_REC"/>
</dbReference>
<dbReference type="SMART" id="SM00421">
    <property type="entry name" value="HTH_LUXR"/>
    <property type="match status" value="1"/>
</dbReference>
<sequence>MIKVVIVDDHPIVADGIRQLISEEAGMDVVGTAMCGKDCKELLQNTTPDIILLDINLPDMNGMDLCAYVHNRYPFIRIIALTGFKEYFYMQKMLQNGASGYLLKNALPEEILEGIRSVYKGERYFSEEAGSVISARKEKGKLFLTIRETELLSLIVEGYTNKEIAEKLFLGVETVNSYRKNLLLKLGVKNTAAMVKLAITEKLI</sequence>
<dbReference type="Gene3D" id="3.40.50.2300">
    <property type="match status" value="1"/>
</dbReference>
<dbReference type="CDD" id="cd17535">
    <property type="entry name" value="REC_NarL-like"/>
    <property type="match status" value="1"/>
</dbReference>
<dbReference type="InterPro" id="IPR000792">
    <property type="entry name" value="Tscrpt_reg_LuxR_C"/>
</dbReference>
<dbReference type="CDD" id="cd06170">
    <property type="entry name" value="LuxR_C_like"/>
    <property type="match status" value="1"/>
</dbReference>
<feature type="domain" description="Response regulatory" evidence="5">
    <location>
        <begin position="3"/>
        <end position="119"/>
    </location>
</feature>
<evidence type="ECO:0000313" key="7">
    <source>
        <dbReference type="Proteomes" id="UP000236725"/>
    </source>
</evidence>
<dbReference type="InterPro" id="IPR011006">
    <property type="entry name" value="CheY-like_superfamily"/>
</dbReference>
<dbReference type="InterPro" id="IPR016032">
    <property type="entry name" value="Sig_transdc_resp-reg_C-effctor"/>
</dbReference>
<evidence type="ECO:0000256" key="2">
    <source>
        <dbReference type="ARBA" id="ARBA00023125"/>
    </source>
</evidence>
<accession>A0A8G2BYC4</accession>
<dbReference type="PRINTS" id="PR00038">
    <property type="entry name" value="HTHLUXR"/>
</dbReference>
<dbReference type="SUPFAM" id="SSF52172">
    <property type="entry name" value="CheY-like"/>
    <property type="match status" value="1"/>
</dbReference>
<reference evidence="6 7" key="1">
    <citation type="submission" date="2016-10" db="EMBL/GenBank/DDBJ databases">
        <authorList>
            <person name="Varghese N."/>
            <person name="Submissions S."/>
        </authorList>
    </citation>
    <scope>NUCLEOTIDE SEQUENCE [LARGE SCALE GENOMIC DNA]</scope>
    <source>
        <strain evidence="6 7">DSM 29073</strain>
    </source>
</reference>
<proteinExistence type="predicted"/>
<dbReference type="RefSeq" id="WP_103984105.1">
    <property type="nucleotide sequence ID" value="NZ_FNVS01000018.1"/>
</dbReference>
<protein>
    <submittedName>
        <fullName evidence="6">Two component transcriptional regulator, LuxR family</fullName>
    </submittedName>
</protein>
<organism evidence="6 7">
    <name type="scientific">Parabacteroides chinchillae</name>
    <dbReference type="NCBI Taxonomy" id="871327"/>
    <lineage>
        <taxon>Bacteria</taxon>
        <taxon>Pseudomonadati</taxon>
        <taxon>Bacteroidota</taxon>
        <taxon>Bacteroidia</taxon>
        <taxon>Bacteroidales</taxon>
        <taxon>Tannerellaceae</taxon>
        <taxon>Parabacteroides</taxon>
    </lineage>
</organism>
<keyword evidence="2" id="KW-0238">DNA-binding</keyword>
<dbReference type="PROSITE" id="PS50043">
    <property type="entry name" value="HTH_LUXR_2"/>
    <property type="match status" value="1"/>
</dbReference>
<gene>
    <name evidence="6" type="ORF">SAMN05444001_11847</name>
</gene>
<dbReference type="PANTHER" id="PTHR43214">
    <property type="entry name" value="TWO-COMPONENT RESPONSE REGULATOR"/>
    <property type="match status" value="1"/>
</dbReference>
<dbReference type="Pfam" id="PF00196">
    <property type="entry name" value="GerE"/>
    <property type="match status" value="1"/>
</dbReference>
<dbReference type="AlphaFoldDB" id="A0A8G2BYC4"/>
<name>A0A8G2BYC4_9BACT</name>
<keyword evidence="1 3" id="KW-0597">Phosphoprotein</keyword>
<feature type="modified residue" description="4-aspartylphosphate" evidence="3">
    <location>
        <position position="54"/>
    </location>
</feature>
<feature type="domain" description="HTH luxR-type" evidence="4">
    <location>
        <begin position="137"/>
        <end position="202"/>
    </location>
</feature>
<evidence type="ECO:0000313" key="6">
    <source>
        <dbReference type="EMBL" id="SEG17816.1"/>
    </source>
</evidence>